<organism evidence="1 2">
    <name type="scientific">Actinosynnema pretiosum</name>
    <dbReference type="NCBI Taxonomy" id="42197"/>
    <lineage>
        <taxon>Bacteria</taxon>
        <taxon>Bacillati</taxon>
        <taxon>Actinomycetota</taxon>
        <taxon>Actinomycetes</taxon>
        <taxon>Pseudonocardiales</taxon>
        <taxon>Pseudonocardiaceae</taxon>
        <taxon>Actinosynnema</taxon>
    </lineage>
</organism>
<name>A0A290Z3D6_9PSEU</name>
<protein>
    <submittedName>
        <fullName evidence="1">Uncharacterized protein</fullName>
    </submittedName>
</protein>
<evidence type="ECO:0000313" key="2">
    <source>
        <dbReference type="Proteomes" id="UP000218505"/>
    </source>
</evidence>
<gene>
    <name evidence="1" type="ORF">CNX65_09380</name>
</gene>
<proteinExistence type="predicted"/>
<dbReference type="KEGG" id="apre:CNX65_09380"/>
<accession>A0A290Z3D6</accession>
<dbReference type="EMBL" id="CP023445">
    <property type="protein sequence ID" value="ATE53479.1"/>
    <property type="molecule type" value="Genomic_DNA"/>
</dbReference>
<dbReference type="AlphaFoldDB" id="A0A290Z3D6"/>
<dbReference type="Proteomes" id="UP000218505">
    <property type="component" value="Chromosome"/>
</dbReference>
<evidence type="ECO:0000313" key="1">
    <source>
        <dbReference type="EMBL" id="ATE53479.1"/>
    </source>
</evidence>
<dbReference type="RefSeq" id="WP_096492421.1">
    <property type="nucleotide sequence ID" value="NZ_CP023445.1"/>
</dbReference>
<sequence length="61" mass="6439">MILGDLCGDPRGDAVRKWCAVRLLAGADAEPLPRRVAAVVRGARARLTGAAWTRADRTPAA</sequence>
<keyword evidence="2" id="KW-1185">Reference proteome</keyword>
<reference evidence="1" key="1">
    <citation type="submission" date="2017-09" db="EMBL/GenBank/DDBJ databases">
        <title>Complete Genome Sequence of ansamitocin-producing Bacterium Actinosynnema pretiosum X47.</title>
        <authorList>
            <person name="Cao G."/>
            <person name="Zong G."/>
            <person name="Zhong C."/>
            <person name="Fu J."/>
        </authorList>
    </citation>
    <scope>NUCLEOTIDE SEQUENCE [LARGE SCALE GENOMIC DNA]</scope>
    <source>
        <strain evidence="1">X47</strain>
    </source>
</reference>